<feature type="compositionally biased region" description="Low complexity" evidence="9">
    <location>
        <begin position="534"/>
        <end position="547"/>
    </location>
</feature>
<keyword evidence="7" id="KW-0472">Membrane</keyword>
<keyword evidence="4" id="KW-0813">Transport</keyword>
<keyword evidence="6" id="KW-0333">Golgi apparatus</keyword>
<evidence type="ECO:0000256" key="6">
    <source>
        <dbReference type="ARBA" id="ARBA00023034"/>
    </source>
</evidence>
<dbReference type="InterPro" id="IPR024602">
    <property type="entry name" value="COG_su2_N"/>
</dbReference>
<dbReference type="Pfam" id="PF06148">
    <property type="entry name" value="COG2_N"/>
    <property type="match status" value="1"/>
</dbReference>
<feature type="domain" description="COG complex component COG2 C-terminal" evidence="11">
    <location>
        <begin position="420"/>
        <end position="746"/>
    </location>
</feature>
<evidence type="ECO:0000313" key="13">
    <source>
        <dbReference type="Proteomes" id="UP000789508"/>
    </source>
</evidence>
<evidence type="ECO:0000259" key="10">
    <source>
        <dbReference type="Pfam" id="PF06148"/>
    </source>
</evidence>
<dbReference type="Pfam" id="PF12022">
    <property type="entry name" value="COG2_C"/>
    <property type="match status" value="1"/>
</dbReference>
<comment type="caution">
    <text evidence="12">The sequence shown here is derived from an EMBL/GenBank/DDBJ whole genome shotgun (WGS) entry which is preliminary data.</text>
</comment>
<dbReference type="EMBL" id="CAJVPS010001008">
    <property type="protein sequence ID" value="CAG8519748.1"/>
    <property type="molecule type" value="Genomic_DNA"/>
</dbReference>
<evidence type="ECO:0000259" key="11">
    <source>
        <dbReference type="Pfam" id="PF12022"/>
    </source>
</evidence>
<dbReference type="GO" id="GO:0017119">
    <property type="term" value="C:Golgi transport complex"/>
    <property type="evidence" value="ECO:0007669"/>
    <property type="project" value="TreeGrafter"/>
</dbReference>
<dbReference type="GO" id="GO:0007030">
    <property type="term" value="P:Golgi organization"/>
    <property type="evidence" value="ECO:0007669"/>
    <property type="project" value="InterPro"/>
</dbReference>
<dbReference type="GO" id="GO:0006891">
    <property type="term" value="P:intra-Golgi vesicle-mediated transport"/>
    <property type="evidence" value="ECO:0007669"/>
    <property type="project" value="TreeGrafter"/>
</dbReference>
<comment type="subcellular location">
    <subcellularLocation>
        <location evidence="1">Golgi apparatus membrane</location>
        <topology evidence="1">Peripheral membrane protein</topology>
    </subcellularLocation>
</comment>
<dbReference type="InterPro" id="IPR024603">
    <property type="entry name" value="COG_complex_COG2_C"/>
</dbReference>
<keyword evidence="13" id="KW-1185">Reference proteome</keyword>
<reference evidence="12" key="1">
    <citation type="submission" date="2021-06" db="EMBL/GenBank/DDBJ databases">
        <authorList>
            <person name="Kallberg Y."/>
            <person name="Tangrot J."/>
            <person name="Rosling A."/>
        </authorList>
    </citation>
    <scope>NUCLEOTIDE SEQUENCE</scope>
    <source>
        <strain evidence="12">FL130A</strain>
    </source>
</reference>
<comment type="similarity">
    <text evidence="2">Belongs to the COG2 family.</text>
</comment>
<protein>
    <recommendedName>
        <fullName evidence="3">Conserved oligomeric Golgi complex subunit 2</fullName>
    </recommendedName>
    <alternativeName>
        <fullName evidence="8">Component of oligomeric Golgi complex 2</fullName>
    </alternativeName>
</protein>
<evidence type="ECO:0000313" key="12">
    <source>
        <dbReference type="EMBL" id="CAG8519748.1"/>
    </source>
</evidence>
<evidence type="ECO:0000256" key="3">
    <source>
        <dbReference type="ARBA" id="ARBA00020977"/>
    </source>
</evidence>
<organism evidence="12 13">
    <name type="scientific">Ambispora leptoticha</name>
    <dbReference type="NCBI Taxonomy" id="144679"/>
    <lineage>
        <taxon>Eukaryota</taxon>
        <taxon>Fungi</taxon>
        <taxon>Fungi incertae sedis</taxon>
        <taxon>Mucoromycota</taxon>
        <taxon>Glomeromycotina</taxon>
        <taxon>Glomeromycetes</taxon>
        <taxon>Archaeosporales</taxon>
        <taxon>Ambisporaceae</taxon>
        <taxon>Ambispora</taxon>
    </lineage>
</organism>
<keyword evidence="5" id="KW-0653">Protein transport</keyword>
<evidence type="ECO:0000256" key="8">
    <source>
        <dbReference type="ARBA" id="ARBA00031344"/>
    </source>
</evidence>
<name>A0A9N9A6G3_9GLOM</name>
<dbReference type="AlphaFoldDB" id="A0A9N9A6G3"/>
<evidence type="ECO:0000256" key="2">
    <source>
        <dbReference type="ARBA" id="ARBA00007603"/>
    </source>
</evidence>
<evidence type="ECO:0000256" key="1">
    <source>
        <dbReference type="ARBA" id="ARBA00004395"/>
    </source>
</evidence>
<feature type="domain" description="Conserved oligomeric Golgi complex subunit 2 N-terminal" evidence="10">
    <location>
        <begin position="49"/>
        <end position="116"/>
    </location>
</feature>
<feature type="compositionally biased region" description="Polar residues" evidence="9">
    <location>
        <begin position="518"/>
        <end position="533"/>
    </location>
</feature>
<gene>
    <name evidence="12" type="ORF">ALEPTO_LOCUS4402</name>
</gene>
<dbReference type="GO" id="GO:0015031">
    <property type="term" value="P:protein transport"/>
    <property type="evidence" value="ECO:0007669"/>
    <property type="project" value="UniProtKB-KW"/>
</dbReference>
<sequence length="782" mass="89817">MAEPTIRQTTNLSIHTSRDSLEHKKWSPLPEKEETSISSLALPFPPPLTREMFAAADFNCDKFLANRRHLPLDELKRELNAHLKSLKNELVEMINRDYASFVDLSTNLKGVDKQVRFTLQEVVDSLEQKLAHRASIREKKACLQLFINIYESVRKVEALLLINSDNSVANSVKQIERVAIEYNQMQYLVNKGKGLPFVANIDWRITRIKDTLRANLTAALRSALHPMKLEANYASSKDTLTQILRTYALIDQTKAAEEVIREELVKPFVQVTVTRQFLEKPPQPILIHSANIEPLSQFISSPTSRTFAPHAVLSSSKDPLAIMYNKVLGFISNDCFLLLEITRKVLKGTSYEILVNSVWVEVMESIMKKLLFIFNPGNPNVFHKNYTISMNFVSSIENMCYSKKTLIYLRTHPTYLEFIKRWQLAVYFQLRFREISLQVENTLSLGLIMLNEANNESHDSSSEIKLSATKSIIAAIERCWSADVFVYGLSHRFWKLTLQLIQRYKNWLSSMIGDLGDSNSSTSEKPLTPATINSSSNRTLSSSSTPSAVSTSEALEEQLLNQLTVITFDIENFITKIRQFFREVIMIQLPPQMMDEPLIEESIKISLLSIQSDIPEISRTVTTILIKRCAEYLRQTRGIITQYRYKNREPPTEFSYFVPTIMKPLVMFCDLNQHTLTESRRREWNLMVAEGVTMRYYKNVSETLATFKRTEESHKFKRNRVAGNNNDASASMNDEDKMRLQIFLDVKQFGKELENLGIVLADVASYAELFKVVEPYETIGRQ</sequence>
<accession>A0A9N9A6G3</accession>
<evidence type="ECO:0000256" key="7">
    <source>
        <dbReference type="ARBA" id="ARBA00023136"/>
    </source>
</evidence>
<evidence type="ECO:0000256" key="9">
    <source>
        <dbReference type="SAM" id="MobiDB-lite"/>
    </source>
</evidence>
<proteinExistence type="inferred from homology"/>
<dbReference type="GO" id="GO:0000139">
    <property type="term" value="C:Golgi membrane"/>
    <property type="evidence" value="ECO:0007669"/>
    <property type="project" value="UniProtKB-SubCell"/>
</dbReference>
<feature type="region of interest" description="Disordered" evidence="9">
    <location>
        <begin position="518"/>
        <end position="547"/>
    </location>
</feature>
<dbReference type="InterPro" id="IPR009316">
    <property type="entry name" value="COG2"/>
</dbReference>
<dbReference type="Proteomes" id="UP000789508">
    <property type="component" value="Unassembled WGS sequence"/>
</dbReference>
<evidence type="ECO:0000256" key="4">
    <source>
        <dbReference type="ARBA" id="ARBA00022448"/>
    </source>
</evidence>
<dbReference type="PANTHER" id="PTHR12961">
    <property type="entry name" value="CONSERVED OLIGOMERIC GOLGI COMPLEX COMPONENT 2"/>
    <property type="match status" value="1"/>
</dbReference>
<dbReference type="PANTHER" id="PTHR12961:SF0">
    <property type="entry name" value="CONSERVED OLIGOMERIC GOLGI COMPLEX SUBUNIT 2"/>
    <property type="match status" value="1"/>
</dbReference>
<evidence type="ECO:0000256" key="5">
    <source>
        <dbReference type="ARBA" id="ARBA00022927"/>
    </source>
</evidence>
<dbReference type="OrthoDB" id="332281at2759"/>